<dbReference type="GO" id="GO:0005198">
    <property type="term" value="F:structural molecule activity"/>
    <property type="evidence" value="ECO:0007669"/>
    <property type="project" value="InterPro"/>
</dbReference>
<dbReference type="PANTHER" id="PTHR42792">
    <property type="entry name" value="FLAGELLIN"/>
    <property type="match status" value="1"/>
</dbReference>
<evidence type="ECO:0000256" key="1">
    <source>
        <dbReference type="ARBA" id="ARBA00004365"/>
    </source>
</evidence>
<dbReference type="EMBL" id="PJRQ01000015">
    <property type="protein sequence ID" value="PLR17856.1"/>
    <property type="molecule type" value="Genomic_DNA"/>
</dbReference>
<evidence type="ECO:0000259" key="4">
    <source>
        <dbReference type="Pfam" id="PF00700"/>
    </source>
</evidence>
<dbReference type="KEGG" id="cfh:C1707_12105"/>
<dbReference type="RefSeq" id="WP_101712589.1">
    <property type="nucleotide sequence ID" value="NZ_CP026100.1"/>
</dbReference>
<evidence type="ECO:0000313" key="6">
    <source>
        <dbReference type="EMBL" id="PLR17856.1"/>
    </source>
</evidence>
<gene>
    <name evidence="5" type="ORF">C1707_12105</name>
    <name evidence="6" type="ORF">CFHF_08525</name>
</gene>
<organism evidence="6 7">
    <name type="scientific">Caulobacter flavus</name>
    <dbReference type="NCBI Taxonomy" id="1679497"/>
    <lineage>
        <taxon>Bacteria</taxon>
        <taxon>Pseudomonadati</taxon>
        <taxon>Pseudomonadota</taxon>
        <taxon>Alphaproteobacteria</taxon>
        <taxon>Caulobacterales</taxon>
        <taxon>Caulobacteraceae</taxon>
        <taxon>Caulobacter</taxon>
    </lineage>
</organism>
<dbReference type="AlphaFoldDB" id="A0A2N5CVP9"/>
<dbReference type="EMBL" id="CP026100">
    <property type="protein sequence ID" value="AYV46946.1"/>
    <property type="molecule type" value="Genomic_DNA"/>
</dbReference>
<reference evidence="5 8" key="2">
    <citation type="submission" date="2018-01" db="EMBL/GenBank/DDBJ databases">
        <title>Complete genome sequence of Caulobacter flavus RHGG3.</title>
        <authorList>
            <person name="Yang E."/>
        </authorList>
    </citation>
    <scope>NUCLEOTIDE SEQUENCE [LARGE SCALE GENOMIC DNA]</scope>
    <source>
        <strain evidence="5 8">RHGG3</strain>
    </source>
</reference>
<evidence type="ECO:0000256" key="2">
    <source>
        <dbReference type="ARBA" id="ARBA00005709"/>
    </source>
</evidence>
<dbReference type="OrthoDB" id="8477979at2"/>
<evidence type="ECO:0000313" key="5">
    <source>
        <dbReference type="EMBL" id="AYV46946.1"/>
    </source>
</evidence>
<dbReference type="Proteomes" id="UP000281192">
    <property type="component" value="Chromosome"/>
</dbReference>
<keyword evidence="6" id="KW-0969">Cilium</keyword>
<comment type="subcellular location">
    <subcellularLocation>
        <location evidence="1">Bacterial flagellum</location>
    </subcellularLocation>
</comment>
<dbReference type="PANTHER" id="PTHR42792:SF1">
    <property type="entry name" value="FLAGELLAR HOOK-ASSOCIATED PROTEIN 3"/>
    <property type="match status" value="1"/>
</dbReference>
<keyword evidence="6" id="KW-0966">Cell projection</keyword>
<dbReference type="Gene3D" id="1.20.1330.10">
    <property type="entry name" value="f41 fragment of flagellin, N-terminal domain"/>
    <property type="match status" value="1"/>
</dbReference>
<keyword evidence="6" id="KW-0282">Flagellum</keyword>
<dbReference type="Proteomes" id="UP000234483">
    <property type="component" value="Unassembled WGS sequence"/>
</dbReference>
<evidence type="ECO:0000313" key="7">
    <source>
        <dbReference type="Proteomes" id="UP000234483"/>
    </source>
</evidence>
<dbReference type="InterPro" id="IPR046358">
    <property type="entry name" value="Flagellin_C"/>
</dbReference>
<dbReference type="SUPFAM" id="SSF64518">
    <property type="entry name" value="Phase 1 flagellin"/>
    <property type="match status" value="1"/>
</dbReference>
<evidence type="ECO:0000256" key="3">
    <source>
        <dbReference type="ARBA" id="ARBA00023143"/>
    </source>
</evidence>
<proteinExistence type="inferred from homology"/>
<feature type="domain" description="Flagellin C-terminal" evidence="4">
    <location>
        <begin position="225"/>
        <end position="306"/>
    </location>
</feature>
<dbReference type="GO" id="GO:0009288">
    <property type="term" value="C:bacterial-type flagellum"/>
    <property type="evidence" value="ECO:0007669"/>
    <property type="project" value="UniProtKB-SubCell"/>
</dbReference>
<keyword evidence="8" id="KW-1185">Reference proteome</keyword>
<protein>
    <submittedName>
        <fullName evidence="6">Flagellin</fullName>
    </submittedName>
</protein>
<name>A0A2N5CVP9_9CAUL</name>
<accession>A0A2N5CVP9</accession>
<keyword evidence="3" id="KW-0975">Bacterial flagellum</keyword>
<comment type="similarity">
    <text evidence="2">Belongs to the bacterial flagellin family.</text>
</comment>
<reference evidence="6 7" key="1">
    <citation type="submission" date="2017-12" db="EMBL/GenBank/DDBJ databases">
        <title>The genome sequence of Caulobacter flavus CGMCC1 15093.</title>
        <authorList>
            <person name="Gao J."/>
            <person name="Mao X."/>
            <person name="Sun J."/>
        </authorList>
    </citation>
    <scope>NUCLEOTIDE SEQUENCE [LARGE SCALE GENOMIC DNA]</scope>
    <source>
        <strain evidence="6 7">CGMCC1 15093</strain>
    </source>
</reference>
<dbReference type="Pfam" id="PF00700">
    <property type="entry name" value="Flagellin_C"/>
    <property type="match status" value="1"/>
</dbReference>
<sequence length="307" mass="32468">MTRVSTSGNYGVMTSNLMLAQVRQNQIGEQVSSQKVASDLKGYSKNAEMLTAMKSAQAKIDGFLEQTKLVSNRLEMQDMGIERLANSATGAREAIANALAAGNATTLMQQLQNAFGDAVQGLNTKSNGYYVFSGAKNDTATTTATSMADLTAAPSTASLFQNDQYVTTNRIDESTTVSTGVLGDALGTDLFDAFKQVQAYVDANGPFTGNLTDAQSTFLKGLLPAFDDAHKDLVTAQGKNGLNQKRFESAEVSLQDQSDSLTVMIGGVVDVDMAQAVTRLQAAQLAVQASAQVFASLQNSSLLNVLK</sequence>
<evidence type="ECO:0000313" key="8">
    <source>
        <dbReference type="Proteomes" id="UP000281192"/>
    </source>
</evidence>
<dbReference type="InterPro" id="IPR001492">
    <property type="entry name" value="Flagellin"/>
</dbReference>